<name>A0A1G8TSU0_9RHOB</name>
<accession>A0A1G8TSU0</accession>
<keyword evidence="3" id="KW-1185">Reference proteome</keyword>
<dbReference type="AlphaFoldDB" id="A0A1G8TSU0"/>
<dbReference type="Proteomes" id="UP000199093">
    <property type="component" value="Unassembled WGS sequence"/>
</dbReference>
<dbReference type="OrthoDB" id="9771846at2"/>
<dbReference type="STRING" id="555512.SAMN04487993_103212"/>
<dbReference type="GO" id="GO:0016740">
    <property type="term" value="F:transferase activity"/>
    <property type="evidence" value="ECO:0007669"/>
    <property type="project" value="UniProtKB-KW"/>
</dbReference>
<sequence>MTASDYGFVPVLHDGILVTGAPGLVPELEMAAGPAPQASPVGQTGQILLDPRPEADFVLHCRRDGADLPGSPLAVQVGGWTGRVDWVRGGLLGGRARNNRHPGRDVAVVAFTPAGVVAVAVARAAEGGRFLMVLPPQITGAAAPVVASLGIAGSDYLLEGGRLRFGPEALRPAPGLIPRPLQDLAIRIKISCPNLKEAPMWGDYHFANSLAAGFERLGHQASVDTADVWYAQKAQEDVVIAIRGRHRVKTDPGRVNIMWIISHPDRIPDEEFADYDHVAVASDIYAAELRARGLPSVSVLHQATDSTLFRHDPDRTRRAACLFVGNSRKEYRTMVKWCLQKEIPLELYGGGWEGVLPEGMLRGTSVANADLPEFYGSHLMLLNDHWESMRDNGFLSNRLFDGSGTATPILTDPVAGLADVFGDTISEAGEIEGFAALVQDCLNDPAPYLDRAARAHDIVMAAHTFDHRAAELSDRIDRIAAAKRRLA</sequence>
<proteinExistence type="predicted"/>
<dbReference type="SUPFAM" id="SSF53756">
    <property type="entry name" value="UDP-Glycosyltransferase/glycogen phosphorylase"/>
    <property type="match status" value="1"/>
</dbReference>
<evidence type="ECO:0000259" key="1">
    <source>
        <dbReference type="Pfam" id="PF13524"/>
    </source>
</evidence>
<evidence type="ECO:0000313" key="2">
    <source>
        <dbReference type="EMBL" id="SDJ44487.1"/>
    </source>
</evidence>
<gene>
    <name evidence="2" type="ORF">SAMN04487993_103212</name>
</gene>
<dbReference type="InterPro" id="IPR055259">
    <property type="entry name" value="YkvP/CgeB_Glyco_trans-like"/>
</dbReference>
<protein>
    <submittedName>
        <fullName evidence="2">Glycosyl transferases group 1</fullName>
    </submittedName>
</protein>
<feature type="domain" description="Spore protein YkvP/CgeB glycosyl transferase-like" evidence="1">
    <location>
        <begin position="341"/>
        <end position="472"/>
    </location>
</feature>
<reference evidence="2 3" key="1">
    <citation type="submission" date="2016-10" db="EMBL/GenBank/DDBJ databases">
        <authorList>
            <person name="de Groot N.N."/>
        </authorList>
    </citation>
    <scope>NUCLEOTIDE SEQUENCE [LARGE SCALE GENOMIC DNA]</scope>
    <source>
        <strain evidence="2 3">DSM 26424</strain>
    </source>
</reference>
<organism evidence="2 3">
    <name type="scientific">Salipiger marinus</name>
    <dbReference type="NCBI Taxonomy" id="555512"/>
    <lineage>
        <taxon>Bacteria</taxon>
        <taxon>Pseudomonadati</taxon>
        <taxon>Pseudomonadota</taxon>
        <taxon>Alphaproteobacteria</taxon>
        <taxon>Rhodobacterales</taxon>
        <taxon>Roseobacteraceae</taxon>
        <taxon>Salipiger</taxon>
    </lineage>
</organism>
<dbReference type="EMBL" id="FNEJ01000032">
    <property type="protein sequence ID" value="SDJ44487.1"/>
    <property type="molecule type" value="Genomic_DNA"/>
</dbReference>
<keyword evidence="2" id="KW-0808">Transferase</keyword>
<dbReference type="Pfam" id="PF13524">
    <property type="entry name" value="Glyco_trans_1_2"/>
    <property type="match status" value="1"/>
</dbReference>
<evidence type="ECO:0000313" key="3">
    <source>
        <dbReference type="Proteomes" id="UP000199093"/>
    </source>
</evidence>
<dbReference type="RefSeq" id="WP_089851795.1">
    <property type="nucleotide sequence ID" value="NZ_FNEJ01000032.1"/>
</dbReference>